<keyword evidence="5" id="KW-0012">Acyltransferase</keyword>
<dbReference type="RefSeq" id="WP_341409490.1">
    <property type="nucleotide sequence ID" value="NZ_JBBUTH010000003.1"/>
</dbReference>
<dbReference type="PANTHER" id="PTHR21432">
    <property type="entry name" value="ACETYL-COA HYDROLASE-RELATED"/>
    <property type="match status" value="1"/>
</dbReference>
<dbReference type="InterPro" id="IPR038460">
    <property type="entry name" value="AcetylCoA_hyd_C_sf"/>
</dbReference>
<evidence type="ECO:0000313" key="5">
    <source>
        <dbReference type="EMBL" id="MEK8049814.1"/>
    </source>
</evidence>
<comment type="caution">
    <text evidence="5">The sequence shown here is derived from an EMBL/GenBank/DDBJ whole genome shotgun (WGS) entry which is preliminary data.</text>
</comment>
<dbReference type="Gene3D" id="3.30.750.70">
    <property type="entry name" value="4-hydroxybutyrate coenzyme like domains"/>
    <property type="match status" value="1"/>
</dbReference>
<evidence type="ECO:0000259" key="4">
    <source>
        <dbReference type="PROSITE" id="PS51186"/>
    </source>
</evidence>
<keyword evidence="2 5" id="KW-0808">Transferase</keyword>
<dbReference type="Gene3D" id="3.40.1080.20">
    <property type="entry name" value="Acetyl-CoA hydrolase/transferase C-terminal domain"/>
    <property type="match status" value="1"/>
</dbReference>
<dbReference type="InterPro" id="IPR000182">
    <property type="entry name" value="GNAT_dom"/>
</dbReference>
<evidence type="ECO:0000256" key="3">
    <source>
        <dbReference type="SAM" id="MobiDB-lite"/>
    </source>
</evidence>
<dbReference type="CDD" id="cd04301">
    <property type="entry name" value="NAT_SF"/>
    <property type="match status" value="1"/>
</dbReference>
<dbReference type="GO" id="GO:0016746">
    <property type="term" value="F:acyltransferase activity"/>
    <property type="evidence" value="ECO:0007669"/>
    <property type="project" value="UniProtKB-KW"/>
</dbReference>
<dbReference type="PANTHER" id="PTHR21432:SF20">
    <property type="entry name" value="ACETYL-COA HYDROLASE"/>
    <property type="match status" value="1"/>
</dbReference>
<keyword evidence="6" id="KW-1185">Reference proteome</keyword>
<reference evidence="5 6" key="1">
    <citation type="submission" date="2024-04" db="EMBL/GenBank/DDBJ databases">
        <title>Novel species of the genus Ideonella isolated from streams.</title>
        <authorList>
            <person name="Lu H."/>
        </authorList>
    </citation>
    <scope>NUCLEOTIDE SEQUENCE [LARGE SCALE GENOMIC DNA]</scope>
    <source>
        <strain evidence="5 6">DXS22W</strain>
    </source>
</reference>
<comment type="similarity">
    <text evidence="1">Belongs to the acetyl-CoA hydrolase/transferase family.</text>
</comment>
<dbReference type="InterPro" id="IPR003702">
    <property type="entry name" value="ActCoA_hydro_N"/>
</dbReference>
<feature type="region of interest" description="Disordered" evidence="3">
    <location>
        <begin position="1"/>
        <end position="22"/>
    </location>
</feature>
<dbReference type="InterPro" id="IPR026888">
    <property type="entry name" value="AcetylCoA_hyd_C"/>
</dbReference>
<dbReference type="InterPro" id="IPR016181">
    <property type="entry name" value="Acyl_CoA_acyltransferase"/>
</dbReference>
<dbReference type="Pfam" id="PF00583">
    <property type="entry name" value="Acetyltransf_1"/>
    <property type="match status" value="1"/>
</dbReference>
<evidence type="ECO:0000313" key="6">
    <source>
        <dbReference type="Proteomes" id="UP001365405"/>
    </source>
</evidence>
<dbReference type="SUPFAM" id="SSF100950">
    <property type="entry name" value="NagB/RpiA/CoA transferase-like"/>
    <property type="match status" value="2"/>
</dbReference>
<sequence length="672" mass="70729">MASAPTDPTLAGTPGSGDTPSGWLQRMARRLQPGRSAAPSDPAAATGGLPAGWPTLPATLAQAVNARLCSAAEAVAHIADGAQVYAGSACATPRALIAALEARQPAAHGVTLLHFLLDGALPHDAQGRCTTTLRHRCWFVGANQRAAVAQGLADYVPLSLAEVPRLMADGRIGVDVALVQVSPPDAFGWVSLGVSVDVALAAVARARLVIAEVNPAMPRTGGASLLHLDQIDHLVAVDTPLIAYTHPATAAPVVERIARYISSIIDDGSTLQIGLGRFSHEALRHLSDRRDLGVHSDVITDALLPLIDAGVVTGRAKGTQPGRIVASLAMGSPALYERMNGNPLFELQPIDAVCAPATLAAQHKLVSVTQAFAVDLGGQVCTEQLDGQAYGGLAAQLEFLRAAARSAGGKAIVCLASTSEDGTRSRIRLALDAGAPVSVPRSDVHYVITEYGIAYLFGRSQRERALALIGVAHPDFRDGLLAEAIAAGLLPAGQELRSRQAYAVEDERTLALRDGRSLLLRPAVATDGEGVRALFHRLPERDVYTRFFRRVRSLSDRDTQRLCNLDGEREVGFVAVTGPRENPEVVAHAFYVLDPGSNLAETAFMVHPGWQGSGLGGALQQLLAEHARRRGVRGLVAEVLASNTAMVQLARRASEQVSLHSDDGTVRVTALL</sequence>
<dbReference type="InterPro" id="IPR037171">
    <property type="entry name" value="NagB/RpiA_transferase-like"/>
</dbReference>
<dbReference type="Gene3D" id="3.40.630.30">
    <property type="match status" value="1"/>
</dbReference>
<dbReference type="Proteomes" id="UP001365405">
    <property type="component" value="Unassembled WGS sequence"/>
</dbReference>
<name>A0ABU9CD52_9BURK</name>
<organism evidence="5 6">
    <name type="scientific">Pseudaquabacterium inlustre</name>
    <dbReference type="NCBI Taxonomy" id="2984192"/>
    <lineage>
        <taxon>Bacteria</taxon>
        <taxon>Pseudomonadati</taxon>
        <taxon>Pseudomonadota</taxon>
        <taxon>Betaproteobacteria</taxon>
        <taxon>Burkholderiales</taxon>
        <taxon>Sphaerotilaceae</taxon>
        <taxon>Pseudaquabacterium</taxon>
    </lineage>
</organism>
<gene>
    <name evidence="5" type="ORF">AACH10_06165</name>
</gene>
<dbReference type="EC" id="2.3.1.-" evidence="5"/>
<dbReference type="Gene3D" id="3.40.1080.10">
    <property type="entry name" value="Glutaconate Coenzyme A-transferase"/>
    <property type="match status" value="1"/>
</dbReference>
<dbReference type="InterPro" id="IPR046433">
    <property type="entry name" value="ActCoA_hydro"/>
</dbReference>
<dbReference type="EMBL" id="JBBUTH010000003">
    <property type="protein sequence ID" value="MEK8049814.1"/>
    <property type="molecule type" value="Genomic_DNA"/>
</dbReference>
<evidence type="ECO:0000256" key="2">
    <source>
        <dbReference type="ARBA" id="ARBA00022679"/>
    </source>
</evidence>
<dbReference type="SUPFAM" id="SSF55729">
    <property type="entry name" value="Acyl-CoA N-acyltransferases (Nat)"/>
    <property type="match status" value="1"/>
</dbReference>
<proteinExistence type="inferred from homology"/>
<accession>A0ABU9CD52</accession>
<dbReference type="PROSITE" id="PS51186">
    <property type="entry name" value="GNAT"/>
    <property type="match status" value="1"/>
</dbReference>
<dbReference type="Pfam" id="PF13336">
    <property type="entry name" value="AcetylCoA_hyd_C"/>
    <property type="match status" value="1"/>
</dbReference>
<protein>
    <submittedName>
        <fullName evidence="5">GNAT family N-acetyltransferase</fullName>
        <ecNumber evidence="5">2.3.1.-</ecNumber>
    </submittedName>
</protein>
<dbReference type="Pfam" id="PF02550">
    <property type="entry name" value="AcetylCoA_hydro"/>
    <property type="match status" value="1"/>
</dbReference>
<feature type="domain" description="N-acetyltransferase" evidence="4">
    <location>
        <begin position="518"/>
        <end position="672"/>
    </location>
</feature>
<evidence type="ECO:0000256" key="1">
    <source>
        <dbReference type="ARBA" id="ARBA00009632"/>
    </source>
</evidence>